<accession>U4T2S3</accession>
<dbReference type="PATRIC" id="fig|1354303.4.peg.1585"/>
<proteinExistence type="predicted"/>
<dbReference type="AlphaFoldDB" id="U4T2S3"/>
<dbReference type="EMBL" id="AUSW01000030">
    <property type="protein sequence ID" value="ERL55352.1"/>
    <property type="molecule type" value="Genomic_DNA"/>
</dbReference>
<reference evidence="1 2" key="1">
    <citation type="journal article" date="2013" name="Genome Announc.">
        <title>Draft Genome Sequence of Psychrobacter aquaticus Strain CMS 56T, Isolated from a Cyanobacterial Mat Sample Collected from Water Bodies in the McMurdo Dry Valley Region of Antarctica.</title>
        <authorList>
            <person name="Reddy G.S."/>
            <person name="Ara S."/>
            <person name="Singh A."/>
            <person name="Kumar Pinnaka A."/>
            <person name="Shivaji S."/>
        </authorList>
    </citation>
    <scope>NUCLEOTIDE SEQUENCE [LARGE SCALE GENOMIC DNA]</scope>
    <source>
        <strain evidence="1 2">CMS 56</strain>
    </source>
</reference>
<comment type="caution">
    <text evidence="1">The sequence shown here is derived from an EMBL/GenBank/DDBJ whole genome shotgun (WGS) entry which is preliminary data.</text>
</comment>
<evidence type="ECO:0000313" key="1">
    <source>
        <dbReference type="EMBL" id="ERL55352.1"/>
    </source>
</evidence>
<sequence>MASPPEVIAATVAIAAVRVVLPWSTCPMVPTLTCGFLRSNLAFAMGISSFFGE</sequence>
<dbReference type="Proteomes" id="UP000016761">
    <property type="component" value="Unassembled WGS sequence"/>
</dbReference>
<gene>
    <name evidence="1" type="ORF">M917_1609</name>
</gene>
<keyword evidence="2" id="KW-1185">Reference proteome</keyword>
<protein>
    <submittedName>
        <fullName evidence="1">Uncharacterized protein</fullName>
    </submittedName>
</protein>
<name>U4T2S3_9GAMM</name>
<evidence type="ECO:0000313" key="2">
    <source>
        <dbReference type="Proteomes" id="UP000016761"/>
    </source>
</evidence>
<organism evidence="1 2">
    <name type="scientific">Psychrobacter aquaticus CMS 56</name>
    <dbReference type="NCBI Taxonomy" id="1354303"/>
    <lineage>
        <taxon>Bacteria</taxon>
        <taxon>Pseudomonadati</taxon>
        <taxon>Pseudomonadota</taxon>
        <taxon>Gammaproteobacteria</taxon>
        <taxon>Moraxellales</taxon>
        <taxon>Moraxellaceae</taxon>
        <taxon>Psychrobacter</taxon>
    </lineage>
</organism>